<dbReference type="Gene3D" id="1.10.10.2830">
    <property type="match status" value="1"/>
</dbReference>
<feature type="region of interest" description="Disordered" evidence="1">
    <location>
        <begin position="380"/>
        <end position="403"/>
    </location>
</feature>
<sequence>MSNQYIELAKLVKSPLNVRKTASATADEELKSSIVAHGLMQNLVVTEGKKGKYLVIAGARRLEAMKSLQAEGKLPEDHAVPCQVVSEEHAAEMSLAENIVRQAMHPADEFEAFAALSKAGKSAGFIAERFGVEEKHVLKRLRLGKLALELLAEYRAENLTLEVLMAFTVTDDQTRQMEVYKSLDKWDKKNEHAVRRALTEGTVSGNDKLAKFVGLEAYTAAGGFTKNDLFGDRVYLENPDVLHRLAGEKLEAAAEELRGEGWAWVETAIEHDWDFTRRCGSIESSPVDAPQELTDLKAKLETESEAADQAYYEDDGEDEALSETLEAKRDVLEKQLGELNEKLESYVVFDPEEMKTAGCYVSIDGNGTLRIEKGLVRPEDKKAAAKAKGADAEPDEPEKPKGMSESLKRYLEAYRLSVAQAEIAKHPAIAFDLLVFKAAKNALTARSTYDGPQVSFSRNFAGNASADASGFIRSQMEPLSKALPTDWLKGKTEAAQFAAFQGLSDYQKQALLAYSVALTLQPKLDNGGELTAYDVALSQTGANVAEYWRPTKDAYLGRVTKDQLLEIGRELVGGDRGEQWARNNANAKKGDIAGELHKVFNEPNRPGTTPEQGERIKNWLPEGMAFREAPEPTPTKAKKGKKAA</sequence>
<evidence type="ECO:0000313" key="3">
    <source>
        <dbReference type="EMBL" id="MDG3006439.1"/>
    </source>
</evidence>
<dbReference type="PANTHER" id="PTHR33375">
    <property type="entry name" value="CHROMOSOME-PARTITIONING PROTEIN PARB-RELATED"/>
    <property type="match status" value="1"/>
</dbReference>
<dbReference type="SUPFAM" id="SSF110849">
    <property type="entry name" value="ParB/Sulfiredoxin"/>
    <property type="match status" value="1"/>
</dbReference>
<dbReference type="EMBL" id="JARRAG010000002">
    <property type="protein sequence ID" value="MDG3006439.1"/>
    <property type="molecule type" value="Genomic_DNA"/>
</dbReference>
<comment type="caution">
    <text evidence="3">The sequence shown here is derived from an EMBL/GenBank/DDBJ whole genome shotgun (WGS) entry which is preliminary data.</text>
</comment>
<dbReference type="InterPro" id="IPR036086">
    <property type="entry name" value="ParB/Sulfiredoxin_sf"/>
</dbReference>
<dbReference type="InterPro" id="IPR003115">
    <property type="entry name" value="ParB_N"/>
</dbReference>
<feature type="domain" description="ParB-like N-terminal" evidence="2">
    <location>
        <begin position="4"/>
        <end position="99"/>
    </location>
</feature>
<dbReference type="PANTHER" id="PTHR33375:SF7">
    <property type="entry name" value="CHROMOSOME 2-PARTITIONING PROTEIN PARB-RELATED"/>
    <property type="match status" value="1"/>
</dbReference>
<dbReference type="Proteomes" id="UP001216907">
    <property type="component" value="Unassembled WGS sequence"/>
</dbReference>
<protein>
    <submittedName>
        <fullName evidence="3">ParB/RepB/Spo0J family partition protein</fullName>
    </submittedName>
</protein>
<reference evidence="3 4" key="1">
    <citation type="submission" date="2023-03" db="EMBL/GenBank/DDBJ databases">
        <title>Paludisphaera mucosa sp. nov. a novel planctomycete from northern fen.</title>
        <authorList>
            <person name="Ivanova A."/>
        </authorList>
    </citation>
    <scope>NUCLEOTIDE SEQUENCE [LARGE SCALE GENOMIC DNA]</scope>
    <source>
        <strain evidence="3 4">Pla2</strain>
    </source>
</reference>
<dbReference type="SMART" id="SM00470">
    <property type="entry name" value="ParB"/>
    <property type="match status" value="1"/>
</dbReference>
<dbReference type="Pfam" id="PF02195">
    <property type="entry name" value="ParB_N"/>
    <property type="match status" value="1"/>
</dbReference>
<evidence type="ECO:0000256" key="1">
    <source>
        <dbReference type="SAM" id="MobiDB-lite"/>
    </source>
</evidence>
<dbReference type="SUPFAM" id="SSF109709">
    <property type="entry name" value="KorB DNA-binding domain-like"/>
    <property type="match status" value="1"/>
</dbReference>
<dbReference type="CDD" id="cd16406">
    <property type="entry name" value="ParB_N_like"/>
    <property type="match status" value="1"/>
</dbReference>
<proteinExistence type="predicted"/>
<dbReference type="InterPro" id="IPR050336">
    <property type="entry name" value="Chromosome_partition/occlusion"/>
</dbReference>
<organism evidence="3 4">
    <name type="scientific">Paludisphaera mucosa</name>
    <dbReference type="NCBI Taxonomy" id="3030827"/>
    <lineage>
        <taxon>Bacteria</taxon>
        <taxon>Pseudomonadati</taxon>
        <taxon>Planctomycetota</taxon>
        <taxon>Planctomycetia</taxon>
        <taxon>Isosphaerales</taxon>
        <taxon>Isosphaeraceae</taxon>
        <taxon>Paludisphaera</taxon>
    </lineage>
</organism>
<feature type="region of interest" description="Disordered" evidence="1">
    <location>
        <begin position="625"/>
        <end position="644"/>
    </location>
</feature>
<dbReference type="RefSeq" id="WP_277862736.1">
    <property type="nucleotide sequence ID" value="NZ_JARRAG010000002.1"/>
</dbReference>
<evidence type="ECO:0000313" key="4">
    <source>
        <dbReference type="Proteomes" id="UP001216907"/>
    </source>
</evidence>
<name>A0ABT6FG07_9BACT</name>
<accession>A0ABT6FG07</accession>
<dbReference type="Gene3D" id="3.90.1530.30">
    <property type="match status" value="1"/>
</dbReference>
<evidence type="ECO:0000259" key="2">
    <source>
        <dbReference type="SMART" id="SM00470"/>
    </source>
</evidence>
<gene>
    <name evidence="3" type="ORF">PZE19_21925</name>
</gene>
<keyword evidence="4" id="KW-1185">Reference proteome</keyword>